<dbReference type="RefSeq" id="WP_077409982.1">
    <property type="nucleotide sequence ID" value="NZ_JBHRTS010000002.1"/>
</dbReference>
<keyword evidence="9" id="KW-0464">Manganese</keyword>
<evidence type="ECO:0000259" key="10">
    <source>
        <dbReference type="SMART" id="SM01011"/>
    </source>
</evidence>
<dbReference type="EC" id="3.4.11.9" evidence="4"/>
<dbReference type="InterPro" id="IPR007865">
    <property type="entry name" value="Aminopep_P_N"/>
</dbReference>
<comment type="similarity">
    <text evidence="3">Belongs to the peptidase M24B family.</text>
</comment>
<comment type="cofactor">
    <cofactor evidence="2">
        <name>Mn(2+)</name>
        <dbReference type="ChEBI" id="CHEBI:29035"/>
    </cofactor>
</comment>
<evidence type="ECO:0000256" key="5">
    <source>
        <dbReference type="ARBA" id="ARBA00022670"/>
    </source>
</evidence>
<proteinExistence type="inferred from homology"/>
<evidence type="ECO:0000256" key="2">
    <source>
        <dbReference type="ARBA" id="ARBA00001936"/>
    </source>
</evidence>
<protein>
    <recommendedName>
        <fullName evidence="4">Xaa-Pro aminopeptidase</fullName>
        <ecNumber evidence="4">3.4.11.9</ecNumber>
    </recommendedName>
</protein>
<name>A0ABV7J562_9GAMM</name>
<dbReference type="InterPro" id="IPR000994">
    <property type="entry name" value="Pept_M24"/>
</dbReference>
<keyword evidence="8" id="KW-0482">Metalloprotease</keyword>
<dbReference type="InterPro" id="IPR036005">
    <property type="entry name" value="Creatinase/aminopeptidase-like"/>
</dbReference>
<evidence type="ECO:0000256" key="6">
    <source>
        <dbReference type="ARBA" id="ARBA00022723"/>
    </source>
</evidence>
<dbReference type="PANTHER" id="PTHR43226:SF4">
    <property type="entry name" value="XAA-PRO AMINOPEPTIDASE 3"/>
    <property type="match status" value="1"/>
</dbReference>
<keyword evidence="11" id="KW-0031">Aminopeptidase</keyword>
<reference evidence="12" key="1">
    <citation type="journal article" date="2019" name="Int. J. Syst. Evol. Microbiol.">
        <title>The Global Catalogue of Microorganisms (GCM) 10K type strain sequencing project: providing services to taxonomists for standard genome sequencing and annotation.</title>
        <authorList>
            <consortium name="The Broad Institute Genomics Platform"/>
            <consortium name="The Broad Institute Genome Sequencing Center for Infectious Disease"/>
            <person name="Wu L."/>
            <person name="Ma J."/>
        </authorList>
    </citation>
    <scope>NUCLEOTIDE SEQUENCE [LARGE SCALE GENOMIC DNA]</scope>
    <source>
        <strain evidence="12">KCTC 42953</strain>
    </source>
</reference>
<dbReference type="SUPFAM" id="SSF55920">
    <property type="entry name" value="Creatinase/aminopeptidase"/>
    <property type="match status" value="1"/>
</dbReference>
<dbReference type="GO" id="GO:0004177">
    <property type="term" value="F:aminopeptidase activity"/>
    <property type="evidence" value="ECO:0007669"/>
    <property type="project" value="UniProtKB-KW"/>
</dbReference>
<gene>
    <name evidence="11" type="ORF">ACFODZ_03515</name>
</gene>
<dbReference type="EMBL" id="JBHRTS010000002">
    <property type="protein sequence ID" value="MFC3193306.1"/>
    <property type="molecule type" value="Genomic_DNA"/>
</dbReference>
<evidence type="ECO:0000256" key="8">
    <source>
        <dbReference type="ARBA" id="ARBA00023049"/>
    </source>
</evidence>
<evidence type="ECO:0000256" key="3">
    <source>
        <dbReference type="ARBA" id="ARBA00008766"/>
    </source>
</evidence>
<dbReference type="SMART" id="SM01011">
    <property type="entry name" value="AMP_N"/>
    <property type="match status" value="1"/>
</dbReference>
<evidence type="ECO:0000313" key="11">
    <source>
        <dbReference type="EMBL" id="MFC3193306.1"/>
    </source>
</evidence>
<dbReference type="Gene3D" id="3.90.230.10">
    <property type="entry name" value="Creatinase/methionine aminopeptidase superfamily"/>
    <property type="match status" value="1"/>
</dbReference>
<evidence type="ECO:0000256" key="9">
    <source>
        <dbReference type="ARBA" id="ARBA00023211"/>
    </source>
</evidence>
<dbReference type="Pfam" id="PF00557">
    <property type="entry name" value="Peptidase_M24"/>
    <property type="match status" value="1"/>
</dbReference>
<comment type="caution">
    <text evidence="11">The sequence shown here is derived from an EMBL/GenBank/DDBJ whole genome shotgun (WGS) entry which is preliminary data.</text>
</comment>
<dbReference type="InterPro" id="IPR052433">
    <property type="entry name" value="X-Pro_dipept-like"/>
</dbReference>
<feature type="domain" description="Aminopeptidase P N-terminal" evidence="10">
    <location>
        <begin position="2"/>
        <end position="136"/>
    </location>
</feature>
<dbReference type="Proteomes" id="UP001595533">
    <property type="component" value="Unassembled WGS sequence"/>
</dbReference>
<evidence type="ECO:0000313" key="12">
    <source>
        <dbReference type="Proteomes" id="UP001595533"/>
    </source>
</evidence>
<evidence type="ECO:0000256" key="4">
    <source>
        <dbReference type="ARBA" id="ARBA00012574"/>
    </source>
</evidence>
<organism evidence="11 12">
    <name type="scientific">Marinicella sediminis</name>
    <dbReference type="NCBI Taxonomy" id="1792834"/>
    <lineage>
        <taxon>Bacteria</taxon>
        <taxon>Pseudomonadati</taxon>
        <taxon>Pseudomonadota</taxon>
        <taxon>Gammaproteobacteria</taxon>
        <taxon>Lysobacterales</taxon>
        <taxon>Marinicellaceae</taxon>
        <taxon>Marinicella</taxon>
    </lineage>
</organism>
<keyword evidence="7" id="KW-0378">Hydrolase</keyword>
<dbReference type="Gene3D" id="3.40.350.10">
    <property type="entry name" value="Creatinase/prolidase N-terminal domain"/>
    <property type="match status" value="1"/>
</dbReference>
<evidence type="ECO:0000256" key="7">
    <source>
        <dbReference type="ARBA" id="ARBA00022801"/>
    </source>
</evidence>
<dbReference type="SUPFAM" id="SSF53092">
    <property type="entry name" value="Creatinase/prolidase N-terminal domain"/>
    <property type="match status" value="1"/>
</dbReference>
<keyword evidence="5" id="KW-0645">Protease</keyword>
<keyword evidence="12" id="KW-1185">Reference proteome</keyword>
<dbReference type="CDD" id="cd01087">
    <property type="entry name" value="Prolidase"/>
    <property type="match status" value="1"/>
</dbReference>
<comment type="catalytic activity">
    <reaction evidence="1">
        <text>Release of any N-terminal amino acid, including proline, that is linked to proline, even from a dipeptide or tripeptide.</text>
        <dbReference type="EC" id="3.4.11.9"/>
    </reaction>
</comment>
<keyword evidence="6" id="KW-0479">Metal-binding</keyword>
<dbReference type="InterPro" id="IPR029149">
    <property type="entry name" value="Creatin/AminoP/Spt16_N"/>
</dbReference>
<evidence type="ECO:0000256" key="1">
    <source>
        <dbReference type="ARBA" id="ARBA00001424"/>
    </source>
</evidence>
<accession>A0ABV7J562</accession>
<dbReference type="PANTHER" id="PTHR43226">
    <property type="entry name" value="XAA-PRO AMINOPEPTIDASE 3"/>
    <property type="match status" value="1"/>
</dbReference>
<sequence>MITPKEYRKRRQQLMKITGEGAVTILTSRPEYLRNGDVFHGYRQDSDFYYLSGFNEPDAVMVLLPGLKDAEQILFCREADPKKIIWDGPMAGTQGAVDDFGFDAAYDIREIDRRLPLLLQGCEKLCFKIGDNDDFDHKITQWVKAIETRKGQKSKAPEEFSSITHVLHDMRLYKSRAEIKCLQQSANLAAEAHIRMMQRCEPGLYEFHLQAEYQHHLMSHQSHSAYPPIIGGGENGNILHYINNNHQLLEHDLVLIDAGAEYDFYASDITRTFPVNGQFSARQKDLYEVVLQAQLDAIDCVQIGRHWNEFHDAAVKTISQGLLDLKILKGSLEQVLEEKAYANYYMHMTGHWLGLDVHDCGDYRVDDLWVELEENMVLTVEPGIYISEHSKAPKKWRGMGIRIEDDIHVSKKGPVVLSKKAPKAIAEIESVMRG</sequence>
<dbReference type="Pfam" id="PF05195">
    <property type="entry name" value="AMP_N"/>
    <property type="match status" value="1"/>
</dbReference>